<proteinExistence type="predicted"/>
<dbReference type="Proteomes" id="UP001189429">
    <property type="component" value="Unassembled WGS sequence"/>
</dbReference>
<sequence>MLSFVEFGRSASGEFFWGPPREGSSGAEGAEELDHVITSADVVFFDLPSCPFCRRAEAALRSEGIDFRMVHISEYRGELKQRTGKTSAPSVWIKGTYVGGCNDGTEPWHGVLPMLASGKFQDMLKH</sequence>
<dbReference type="InterPro" id="IPR002109">
    <property type="entry name" value="Glutaredoxin"/>
</dbReference>
<name>A0ABN9SHX6_9DINO</name>
<dbReference type="CDD" id="cd02066">
    <property type="entry name" value="GRX_family"/>
    <property type="match status" value="1"/>
</dbReference>
<accession>A0ABN9SHX6</accession>
<feature type="domain" description="Glutaredoxin" evidence="1">
    <location>
        <begin position="42"/>
        <end position="98"/>
    </location>
</feature>
<protein>
    <recommendedName>
        <fullName evidence="1">Glutaredoxin domain-containing protein</fullName>
    </recommendedName>
</protein>
<evidence type="ECO:0000259" key="1">
    <source>
        <dbReference type="Pfam" id="PF00462"/>
    </source>
</evidence>
<dbReference type="Pfam" id="PF00462">
    <property type="entry name" value="Glutaredoxin"/>
    <property type="match status" value="1"/>
</dbReference>
<organism evidence="2 3">
    <name type="scientific">Prorocentrum cordatum</name>
    <dbReference type="NCBI Taxonomy" id="2364126"/>
    <lineage>
        <taxon>Eukaryota</taxon>
        <taxon>Sar</taxon>
        <taxon>Alveolata</taxon>
        <taxon>Dinophyceae</taxon>
        <taxon>Prorocentrales</taxon>
        <taxon>Prorocentraceae</taxon>
        <taxon>Prorocentrum</taxon>
    </lineage>
</organism>
<comment type="caution">
    <text evidence="2">The sequence shown here is derived from an EMBL/GenBank/DDBJ whole genome shotgun (WGS) entry which is preliminary data.</text>
</comment>
<evidence type="ECO:0000313" key="2">
    <source>
        <dbReference type="EMBL" id="CAK0831301.1"/>
    </source>
</evidence>
<keyword evidence="3" id="KW-1185">Reference proteome</keyword>
<evidence type="ECO:0000313" key="3">
    <source>
        <dbReference type="Proteomes" id="UP001189429"/>
    </source>
</evidence>
<dbReference type="SUPFAM" id="SSF52833">
    <property type="entry name" value="Thioredoxin-like"/>
    <property type="match status" value="1"/>
</dbReference>
<dbReference type="PROSITE" id="PS51354">
    <property type="entry name" value="GLUTAREDOXIN_2"/>
    <property type="match status" value="1"/>
</dbReference>
<dbReference type="InterPro" id="IPR014025">
    <property type="entry name" value="Glutaredoxin_subgr"/>
</dbReference>
<dbReference type="InterPro" id="IPR036249">
    <property type="entry name" value="Thioredoxin-like_sf"/>
</dbReference>
<reference evidence="2" key="1">
    <citation type="submission" date="2023-10" db="EMBL/GenBank/DDBJ databases">
        <authorList>
            <person name="Chen Y."/>
            <person name="Shah S."/>
            <person name="Dougan E. K."/>
            <person name="Thang M."/>
            <person name="Chan C."/>
        </authorList>
    </citation>
    <scope>NUCLEOTIDE SEQUENCE [LARGE SCALE GENOMIC DNA]</scope>
</reference>
<dbReference type="PRINTS" id="PR00160">
    <property type="entry name" value="GLUTAREDOXIN"/>
</dbReference>
<gene>
    <name evidence="2" type="ORF">PCOR1329_LOCUS29647</name>
</gene>
<dbReference type="Gene3D" id="3.40.30.10">
    <property type="entry name" value="Glutaredoxin"/>
    <property type="match status" value="1"/>
</dbReference>
<dbReference type="EMBL" id="CAUYUJ010011186">
    <property type="protein sequence ID" value="CAK0831301.1"/>
    <property type="molecule type" value="Genomic_DNA"/>
</dbReference>